<keyword evidence="3" id="KW-0949">S-adenosyl-L-methionine</keyword>
<evidence type="ECO:0000256" key="1">
    <source>
        <dbReference type="ARBA" id="ARBA00022603"/>
    </source>
</evidence>
<evidence type="ECO:0000256" key="3">
    <source>
        <dbReference type="ARBA" id="ARBA00022691"/>
    </source>
</evidence>
<keyword evidence="4" id="KW-0694">RNA-binding</keyword>
<evidence type="ECO:0000256" key="2">
    <source>
        <dbReference type="ARBA" id="ARBA00022679"/>
    </source>
</evidence>
<dbReference type="EMBL" id="WKKF01000012">
    <property type="protein sequence ID" value="MRX56400.1"/>
    <property type="molecule type" value="Genomic_DNA"/>
</dbReference>
<dbReference type="GO" id="GO:0032259">
    <property type="term" value="P:methylation"/>
    <property type="evidence" value="ECO:0007669"/>
    <property type="project" value="UniProtKB-KW"/>
</dbReference>
<dbReference type="GO" id="GO:0008168">
    <property type="term" value="F:methyltransferase activity"/>
    <property type="evidence" value="ECO:0007669"/>
    <property type="project" value="UniProtKB-KW"/>
</dbReference>
<dbReference type="Proteomes" id="UP000441585">
    <property type="component" value="Unassembled WGS sequence"/>
</dbReference>
<comment type="caution">
    <text evidence="5">The sequence shown here is derived from an EMBL/GenBank/DDBJ whole genome shotgun (WGS) entry which is preliminary data.</text>
</comment>
<evidence type="ECO:0000313" key="5">
    <source>
        <dbReference type="EMBL" id="MRX56400.1"/>
    </source>
</evidence>
<evidence type="ECO:0000313" key="6">
    <source>
        <dbReference type="Proteomes" id="UP000441585"/>
    </source>
</evidence>
<organism evidence="5 6">
    <name type="scientific">Metabacillus idriensis</name>
    <dbReference type="NCBI Taxonomy" id="324768"/>
    <lineage>
        <taxon>Bacteria</taxon>
        <taxon>Bacillati</taxon>
        <taxon>Bacillota</taxon>
        <taxon>Bacilli</taxon>
        <taxon>Bacillales</taxon>
        <taxon>Bacillaceae</taxon>
        <taxon>Metabacillus</taxon>
    </lineage>
</organism>
<dbReference type="GO" id="GO:0003723">
    <property type="term" value="F:RNA binding"/>
    <property type="evidence" value="ECO:0007669"/>
    <property type="project" value="UniProtKB-KW"/>
</dbReference>
<proteinExistence type="predicted"/>
<dbReference type="InterPro" id="IPR029063">
    <property type="entry name" value="SAM-dependent_MTases_sf"/>
</dbReference>
<dbReference type="AlphaFoldDB" id="A0A6I2MDM8"/>
<dbReference type="Gene3D" id="3.40.50.150">
    <property type="entry name" value="Vaccinia Virus protein VP39"/>
    <property type="match status" value="1"/>
</dbReference>
<name>A0A6I2MDM8_9BACI</name>
<dbReference type="Pfam" id="PF00398">
    <property type="entry name" value="RrnaAD"/>
    <property type="match status" value="1"/>
</dbReference>
<dbReference type="SUPFAM" id="SSF53335">
    <property type="entry name" value="S-adenosyl-L-methionine-dependent methyltransferases"/>
    <property type="match status" value="1"/>
</dbReference>
<keyword evidence="2 5" id="KW-0808">Transferase</keyword>
<keyword evidence="1 5" id="KW-0489">Methyltransferase</keyword>
<reference evidence="5 6" key="1">
    <citation type="submission" date="2019-11" db="EMBL/GenBank/DDBJ databases">
        <title>Bacillus idriensis genome.</title>
        <authorList>
            <person name="Konopka E.N."/>
            <person name="Newman J.D."/>
        </authorList>
    </citation>
    <scope>NUCLEOTIDE SEQUENCE [LARGE SCALE GENOMIC DNA]</scope>
    <source>
        <strain evidence="5 6">DSM 19097</strain>
    </source>
</reference>
<evidence type="ECO:0000256" key="4">
    <source>
        <dbReference type="ARBA" id="ARBA00022884"/>
    </source>
</evidence>
<gene>
    <name evidence="5" type="ORF">GJU41_20790</name>
</gene>
<protein>
    <submittedName>
        <fullName evidence="5">SAM-dependent methyltransferase</fullName>
    </submittedName>
</protein>
<accession>A0A6I2MDM8</accession>
<sequence length="191" mass="21712">MNSIAFIFQYINKPRSVGALFPSSSKLAERMTEHIDFQTADYIIEYGPGTGIFTDKLIEKRRRETQIILIEQNAAFCSMLTKKYLNEKNLIVINGSAEDTGKYMKQYKIPAADYIISGLPFASLPKDLTLLILDETRRILGGKGTFITFQYSLLKKNLIGQYFSEMSCQREYLNLPPAYVLSCSNGMKESE</sequence>
<keyword evidence="6" id="KW-1185">Reference proteome</keyword>
<dbReference type="InterPro" id="IPR001737">
    <property type="entry name" value="KsgA/Erm"/>
</dbReference>
<dbReference type="RefSeq" id="WP_070877799.1">
    <property type="nucleotide sequence ID" value="NZ_CAJGAA010000005.1"/>
</dbReference>